<sequence>MKFSENPLRRKTTVEAERKIICYIAASLDGYIATEDDSLEWLFEVEGESDAGYAEFLKTIDVVVMGRRTYDWVMEAENGKFPHQDMTRYVFTSSGVEENEFVKFMDQDIASFAKALKANPGKDIWVIGGSNLLHGFVKENLIDEWIISIAPVLIGKGIPLFQELDFKTHLKLNSVKSYGQFAQLHYERK</sequence>
<protein>
    <recommendedName>
        <fullName evidence="1">Bacterial bifunctional deaminase-reductase C-terminal domain-containing protein</fullName>
    </recommendedName>
</protein>
<evidence type="ECO:0000313" key="2">
    <source>
        <dbReference type="EMBL" id="ANU12119.1"/>
    </source>
</evidence>
<dbReference type="Proteomes" id="UP000092661">
    <property type="component" value="Chromosome"/>
</dbReference>
<evidence type="ECO:0000313" key="3">
    <source>
        <dbReference type="Proteomes" id="UP000092661"/>
    </source>
</evidence>
<dbReference type="PANTHER" id="PTHR38011">
    <property type="entry name" value="DIHYDROFOLATE REDUCTASE FAMILY PROTEIN (AFU_ORTHOLOGUE AFUA_8G06820)"/>
    <property type="match status" value="1"/>
</dbReference>
<gene>
    <name evidence="2" type="ORF">BBH88_01575</name>
</gene>
<reference evidence="2" key="1">
    <citation type="submission" date="2016-10" db="EMBL/GenBank/DDBJ databases">
        <authorList>
            <person name="See-Too W.S."/>
        </authorList>
    </citation>
    <scope>NUCLEOTIDE SEQUENCE</scope>
    <source>
        <strain evidence="2">DSM 14505</strain>
    </source>
</reference>
<dbReference type="SUPFAM" id="SSF53597">
    <property type="entry name" value="Dihydrofolate reductase-like"/>
    <property type="match status" value="1"/>
</dbReference>
<keyword evidence="3" id="KW-1185">Reference proteome</keyword>
<dbReference type="Gene3D" id="3.40.430.10">
    <property type="entry name" value="Dihydrofolate Reductase, subunit A"/>
    <property type="match status" value="1"/>
</dbReference>
<dbReference type="InterPro" id="IPR002734">
    <property type="entry name" value="RibDG_C"/>
</dbReference>
<name>A0ABN4RJG9_9BACL</name>
<dbReference type="PANTHER" id="PTHR38011:SF11">
    <property type="entry name" value="2,5-DIAMINO-6-RIBOSYLAMINO-4(3H)-PYRIMIDINONE 5'-PHOSPHATE REDUCTASE"/>
    <property type="match status" value="1"/>
</dbReference>
<organism evidence="2 3">
    <name type="scientific">Planococcus antarcticus DSM 14505</name>
    <dbReference type="NCBI Taxonomy" id="1185653"/>
    <lineage>
        <taxon>Bacteria</taxon>
        <taxon>Bacillati</taxon>
        <taxon>Bacillota</taxon>
        <taxon>Bacilli</taxon>
        <taxon>Bacillales</taxon>
        <taxon>Caryophanaceae</taxon>
        <taxon>Planococcus</taxon>
    </lineage>
</organism>
<evidence type="ECO:0000259" key="1">
    <source>
        <dbReference type="Pfam" id="PF01872"/>
    </source>
</evidence>
<dbReference type="Pfam" id="PF01872">
    <property type="entry name" value="RibD_C"/>
    <property type="match status" value="1"/>
</dbReference>
<dbReference type="InterPro" id="IPR024072">
    <property type="entry name" value="DHFR-like_dom_sf"/>
</dbReference>
<proteinExistence type="predicted"/>
<dbReference type="EMBL" id="CP016534">
    <property type="protein sequence ID" value="ANU12119.1"/>
    <property type="molecule type" value="Genomic_DNA"/>
</dbReference>
<accession>A0ABN4RJG9</accession>
<feature type="domain" description="Bacterial bifunctional deaminase-reductase C-terminal" evidence="1">
    <location>
        <begin position="18"/>
        <end position="180"/>
    </location>
</feature>
<dbReference type="InterPro" id="IPR050765">
    <property type="entry name" value="Riboflavin_Biosynth_HTPR"/>
</dbReference>